<evidence type="ECO:0000256" key="1">
    <source>
        <dbReference type="SAM" id="MobiDB-lite"/>
    </source>
</evidence>
<keyword evidence="3" id="KW-1185">Reference proteome</keyword>
<feature type="non-terminal residue" evidence="2">
    <location>
        <position position="1"/>
    </location>
</feature>
<protein>
    <submittedName>
        <fullName evidence="2">Uncharacterized protein</fullName>
    </submittedName>
</protein>
<proteinExistence type="predicted"/>
<gene>
    <name evidence="2" type="ORF">NDU88_009867</name>
</gene>
<organism evidence="2 3">
    <name type="scientific">Pleurodeles waltl</name>
    <name type="common">Iberian ribbed newt</name>
    <dbReference type="NCBI Taxonomy" id="8319"/>
    <lineage>
        <taxon>Eukaryota</taxon>
        <taxon>Metazoa</taxon>
        <taxon>Chordata</taxon>
        <taxon>Craniata</taxon>
        <taxon>Vertebrata</taxon>
        <taxon>Euteleostomi</taxon>
        <taxon>Amphibia</taxon>
        <taxon>Batrachia</taxon>
        <taxon>Caudata</taxon>
        <taxon>Salamandroidea</taxon>
        <taxon>Salamandridae</taxon>
        <taxon>Pleurodelinae</taxon>
        <taxon>Pleurodeles</taxon>
    </lineage>
</organism>
<name>A0AAV7RXG9_PLEWA</name>
<dbReference type="EMBL" id="JANPWB010000009">
    <property type="protein sequence ID" value="KAJ1157152.1"/>
    <property type="molecule type" value="Genomic_DNA"/>
</dbReference>
<dbReference type="Proteomes" id="UP001066276">
    <property type="component" value="Chromosome 5"/>
</dbReference>
<feature type="region of interest" description="Disordered" evidence="1">
    <location>
        <begin position="1"/>
        <end position="86"/>
    </location>
</feature>
<dbReference type="AlphaFoldDB" id="A0AAV7RXG9"/>
<accession>A0AAV7RXG9</accession>
<comment type="caution">
    <text evidence="2">The sequence shown here is derived from an EMBL/GenBank/DDBJ whole genome shotgun (WGS) entry which is preliminary data.</text>
</comment>
<feature type="non-terminal residue" evidence="2">
    <location>
        <position position="86"/>
    </location>
</feature>
<feature type="compositionally biased region" description="Polar residues" evidence="1">
    <location>
        <begin position="43"/>
        <end position="52"/>
    </location>
</feature>
<evidence type="ECO:0000313" key="3">
    <source>
        <dbReference type="Proteomes" id="UP001066276"/>
    </source>
</evidence>
<evidence type="ECO:0000313" key="2">
    <source>
        <dbReference type="EMBL" id="KAJ1157152.1"/>
    </source>
</evidence>
<sequence>SSSKRATPISGHVPKVRRNTETSMSSAPEVQPPTVAPAPRASGSLSAIQDTSIPDLEQAFSEDSTPATTDDQEPASPSGLSGQTAP</sequence>
<reference evidence="2" key="1">
    <citation type="journal article" date="2022" name="bioRxiv">
        <title>Sequencing and chromosome-scale assembly of the giantPleurodeles waltlgenome.</title>
        <authorList>
            <person name="Brown T."/>
            <person name="Elewa A."/>
            <person name="Iarovenko S."/>
            <person name="Subramanian E."/>
            <person name="Araus A.J."/>
            <person name="Petzold A."/>
            <person name="Susuki M."/>
            <person name="Suzuki K.-i.T."/>
            <person name="Hayashi T."/>
            <person name="Toyoda A."/>
            <person name="Oliveira C."/>
            <person name="Osipova E."/>
            <person name="Leigh N.D."/>
            <person name="Simon A."/>
            <person name="Yun M.H."/>
        </authorList>
    </citation>
    <scope>NUCLEOTIDE SEQUENCE</scope>
    <source>
        <strain evidence="2">20211129_DDA</strain>
        <tissue evidence="2">Liver</tissue>
    </source>
</reference>